<reference evidence="2 3" key="1">
    <citation type="submission" date="2023-07" db="EMBL/GenBank/DDBJ databases">
        <title>Comparative genomics of wheat-associated soil bacteria to identify genetic determinants of phenazine resistance.</title>
        <authorList>
            <person name="Mouncey N."/>
        </authorList>
    </citation>
    <scope>NUCLEOTIDE SEQUENCE [LARGE SCALE GENOMIC DNA]</scope>
    <source>
        <strain evidence="2 3">B2I6</strain>
    </source>
</reference>
<evidence type="ECO:0000313" key="3">
    <source>
        <dbReference type="Proteomes" id="UP001230654"/>
    </source>
</evidence>
<evidence type="ECO:0000256" key="1">
    <source>
        <dbReference type="SAM" id="MobiDB-lite"/>
    </source>
</evidence>
<evidence type="ECO:0000313" key="2">
    <source>
        <dbReference type="EMBL" id="MDQ0581369.1"/>
    </source>
</evidence>
<feature type="region of interest" description="Disordered" evidence="1">
    <location>
        <begin position="1"/>
        <end position="24"/>
    </location>
</feature>
<gene>
    <name evidence="2" type="ORF">QF030_003547</name>
</gene>
<proteinExistence type="predicted"/>
<comment type="caution">
    <text evidence="2">The sequence shown here is derived from an EMBL/GenBank/DDBJ whole genome shotgun (WGS) entry which is preliminary data.</text>
</comment>
<dbReference type="Proteomes" id="UP001230654">
    <property type="component" value="Unassembled WGS sequence"/>
</dbReference>
<accession>A0ABU0NQW6</accession>
<sequence>MQVRAFDEVHDQGQQIALDDQVADPDDVRVGQAQQHGPLAQEAHHDVGVVSELLLEDLDRDGLAGLAGHGRLGARGLALAGSPDGARGAASERLLEQVLAADWPHVTRSLLLA</sequence>
<organism evidence="2 3">
    <name type="scientific">Streptomyces rishiriensis</name>
    <dbReference type="NCBI Taxonomy" id="68264"/>
    <lineage>
        <taxon>Bacteria</taxon>
        <taxon>Bacillati</taxon>
        <taxon>Actinomycetota</taxon>
        <taxon>Actinomycetes</taxon>
        <taxon>Kitasatosporales</taxon>
        <taxon>Streptomycetaceae</taxon>
        <taxon>Streptomyces</taxon>
    </lineage>
</organism>
<dbReference type="EMBL" id="JAUSWV010000002">
    <property type="protein sequence ID" value="MDQ0581369.1"/>
    <property type="molecule type" value="Genomic_DNA"/>
</dbReference>
<feature type="compositionally biased region" description="Basic and acidic residues" evidence="1">
    <location>
        <begin position="1"/>
        <end position="11"/>
    </location>
</feature>
<keyword evidence="3" id="KW-1185">Reference proteome</keyword>
<name>A0ABU0NQW6_STRRH</name>
<protein>
    <submittedName>
        <fullName evidence="2">Uncharacterized protein</fullName>
    </submittedName>
</protein>